<gene>
    <name evidence="12" type="ORF">BSZ39_11275</name>
</gene>
<sequence length="1023" mass="112346">MIAVATMSDIGSWTRNGVGPRDRGPSGSLSKLWAKTSRGLGDVSDIVTGGQPWLSLSQHSRDAADVGTALARQWLAPSVRSRLVLSLGCQGDPGAVDRLLGWLAGVHDVGKAEVGFQHQAARSKVSRFLWDQVAPLLEDARMEDDRYRKVPHSLYSELIIRRWLRRCFPDADILAIASVAVIAGCHHGVPSGLPWQLSTRFNFVVAEAESWLDRHGEQWSGMWWELLDDLTSRTGVQQDLERLLQAGGIAVADQIFLSGFVSMADWVASNQELFPLSQSGSDSRRSFRADEALERLNLTRPWEPASPKDIVDVRQRFDWGPDRELRPVQRKAMDIAATATGPTLLIIEDETGSGKTEAAQLAGEVLAARTGAGGMAFALPTMTTTDALLPRMVGWVQRLSDSRGQHSIRLMHSKANLNPAFEELLRATKSVNDDEAQENSQAAEYLDHVVAHAWFSGRKGVLSEFLVCTVDQILMAALATRYVTLRHLGLAGKVVVVDEVHSYDVYSSNYLARALTWLAAQGASVILLSATLASGPRNLLSAAYREGLRQTERPAEMSAEKLRTRTSLRAKMVAPGPVHDGTHSPCVDVAYPRITTVSCEGVTAEHVPVQKACRQVFFSLIGDSDDELIAEVERLSQSGGVIGIVCNTVARAQQAAAALAGRYPGSVELFHSQFIAADRARKEQELTTRLGTERPGAASSRPRFHIVVGTQVLEQSLDVDFDALISDMAPTDSLAQRAGRLHRHSRLRPPGLEHAQLVLRGMDLDKTTPTFDRGSEFIYGKRVLMATAAILFRYISGEPWCAGHDLPSDVEATYSDSTEIPSDWQEEYNAASNKEAEEDRAAKKRAQAFQLKTPVESRGKLTQALSALSAVDADRQEDLALATVRDIDPSLEVALIRRVRGRLLPLPWLTSQDWDEELSPVSVPSERIIHVIADSVVRLPRALIRPDQIMDAMVELDDAGFGAWQRDFRLRGTSIIVLDEQLCGSILGKSFRYDKDLGVVPTRNHTAPTPNEGGQDAHYRNDI</sequence>
<evidence type="ECO:0000256" key="2">
    <source>
        <dbReference type="ARBA" id="ARBA00009046"/>
    </source>
</evidence>
<feature type="domain" description="HD Cas3-type" evidence="11">
    <location>
        <begin position="49"/>
        <end position="267"/>
    </location>
</feature>
<dbReference type="InterPro" id="IPR027417">
    <property type="entry name" value="P-loop_NTPase"/>
</dbReference>
<dbReference type="InterPro" id="IPR041372">
    <property type="entry name" value="Cas3_C"/>
</dbReference>
<dbReference type="SMART" id="SM00487">
    <property type="entry name" value="DEXDc"/>
    <property type="match status" value="1"/>
</dbReference>
<keyword evidence="7" id="KW-0347">Helicase</keyword>
<evidence type="ECO:0000313" key="12">
    <source>
        <dbReference type="EMBL" id="OKL53101.1"/>
    </source>
</evidence>
<dbReference type="CDD" id="cd09641">
    <property type="entry name" value="Cas3''_I"/>
    <property type="match status" value="1"/>
</dbReference>
<dbReference type="GO" id="GO:0004518">
    <property type="term" value="F:nuclease activity"/>
    <property type="evidence" value="ECO:0007669"/>
    <property type="project" value="UniProtKB-KW"/>
</dbReference>
<comment type="caution">
    <text evidence="12">The sequence shown here is derived from an EMBL/GenBank/DDBJ whole genome shotgun (WGS) entry which is preliminary data.</text>
</comment>
<keyword evidence="6" id="KW-0378">Hydrolase</keyword>
<proteinExistence type="inferred from homology"/>
<dbReference type="InterPro" id="IPR011545">
    <property type="entry name" value="DEAD/DEAH_box_helicase_dom"/>
</dbReference>
<dbReference type="NCBIfam" id="TIGR01596">
    <property type="entry name" value="cas3_HD"/>
    <property type="match status" value="1"/>
</dbReference>
<accession>A0A1Q5PZP3</accession>
<dbReference type="Gene3D" id="3.40.50.300">
    <property type="entry name" value="P-loop containing nucleotide triphosphate hydrolases"/>
    <property type="match status" value="2"/>
</dbReference>
<evidence type="ECO:0000256" key="7">
    <source>
        <dbReference type="ARBA" id="ARBA00022806"/>
    </source>
</evidence>
<keyword evidence="9" id="KW-0051">Antiviral defense</keyword>
<dbReference type="GO" id="GO:0046872">
    <property type="term" value="F:metal ion binding"/>
    <property type="evidence" value="ECO:0007669"/>
    <property type="project" value="UniProtKB-KW"/>
</dbReference>
<organism evidence="12 13">
    <name type="scientific">Bowdeniella nasicola</name>
    <dbReference type="NCBI Taxonomy" id="208480"/>
    <lineage>
        <taxon>Bacteria</taxon>
        <taxon>Bacillati</taxon>
        <taxon>Actinomycetota</taxon>
        <taxon>Actinomycetes</taxon>
        <taxon>Actinomycetales</taxon>
        <taxon>Actinomycetaceae</taxon>
        <taxon>Bowdeniella</taxon>
    </lineage>
</organism>
<dbReference type="AlphaFoldDB" id="A0A1Q5PZP3"/>
<dbReference type="InterPro" id="IPR006483">
    <property type="entry name" value="CRISPR-assoc_Cas3_HD"/>
</dbReference>
<dbReference type="GO" id="GO:0005524">
    <property type="term" value="F:ATP binding"/>
    <property type="evidence" value="ECO:0007669"/>
    <property type="project" value="UniProtKB-KW"/>
</dbReference>
<feature type="region of interest" description="Disordered" evidence="10">
    <location>
        <begin position="1002"/>
        <end position="1023"/>
    </location>
</feature>
<protein>
    <recommendedName>
        <fullName evidence="11">HD Cas3-type domain-containing protein</fullName>
    </recommendedName>
</protein>
<name>A0A1Q5PZP3_9ACTO</name>
<dbReference type="InterPro" id="IPR006474">
    <property type="entry name" value="Helicase_Cas3_CRISPR-ass_core"/>
</dbReference>
<keyword evidence="8" id="KW-0067">ATP-binding</keyword>
<evidence type="ECO:0000256" key="10">
    <source>
        <dbReference type="SAM" id="MobiDB-lite"/>
    </source>
</evidence>
<evidence type="ECO:0000256" key="1">
    <source>
        <dbReference type="ARBA" id="ARBA00006847"/>
    </source>
</evidence>
<keyword evidence="3" id="KW-0540">Nuclease</keyword>
<keyword evidence="5" id="KW-0547">Nucleotide-binding</keyword>
<dbReference type="GO" id="GO:0003723">
    <property type="term" value="F:RNA binding"/>
    <property type="evidence" value="ECO:0007669"/>
    <property type="project" value="TreeGrafter"/>
</dbReference>
<evidence type="ECO:0000256" key="8">
    <source>
        <dbReference type="ARBA" id="ARBA00022840"/>
    </source>
</evidence>
<dbReference type="Pfam" id="PF18395">
    <property type="entry name" value="Cas3_C"/>
    <property type="match status" value="1"/>
</dbReference>
<dbReference type="GO" id="GO:0016787">
    <property type="term" value="F:hydrolase activity"/>
    <property type="evidence" value="ECO:0007669"/>
    <property type="project" value="UniProtKB-KW"/>
</dbReference>
<dbReference type="SUPFAM" id="SSF52540">
    <property type="entry name" value="P-loop containing nucleoside triphosphate hydrolases"/>
    <property type="match status" value="1"/>
</dbReference>
<dbReference type="PANTHER" id="PTHR47963:SF9">
    <property type="entry name" value="CRISPR-ASSOCIATED ENDONUCLEASE_HELICASE CAS3"/>
    <property type="match status" value="1"/>
</dbReference>
<dbReference type="RefSeq" id="WP_073717429.1">
    <property type="nucleotide sequence ID" value="NZ_MQVR01000088.1"/>
</dbReference>
<dbReference type="Pfam" id="PF22590">
    <property type="entry name" value="Cas3-like_C_2"/>
    <property type="match status" value="1"/>
</dbReference>
<dbReference type="Pfam" id="PF18019">
    <property type="entry name" value="Cas3_HD"/>
    <property type="match status" value="1"/>
</dbReference>
<dbReference type="InterPro" id="IPR014001">
    <property type="entry name" value="Helicase_ATP-bd"/>
</dbReference>
<dbReference type="Pfam" id="PF00270">
    <property type="entry name" value="DEAD"/>
    <property type="match status" value="1"/>
</dbReference>
<dbReference type="InterPro" id="IPR054712">
    <property type="entry name" value="Cas3-like_dom"/>
</dbReference>
<dbReference type="InterPro" id="IPR050547">
    <property type="entry name" value="DEAD_box_RNA_helicases"/>
</dbReference>
<dbReference type="EMBL" id="MQVR01000088">
    <property type="protein sequence ID" value="OKL53101.1"/>
    <property type="molecule type" value="Genomic_DNA"/>
</dbReference>
<dbReference type="NCBIfam" id="TIGR01587">
    <property type="entry name" value="cas3_core"/>
    <property type="match status" value="1"/>
</dbReference>
<dbReference type="GO" id="GO:0051607">
    <property type="term" value="P:defense response to virus"/>
    <property type="evidence" value="ECO:0007669"/>
    <property type="project" value="UniProtKB-KW"/>
</dbReference>
<keyword evidence="13" id="KW-1185">Reference proteome</keyword>
<comment type="similarity">
    <text evidence="1">In the N-terminal section; belongs to the CRISPR-associated nuclease Cas3-HD family.</text>
</comment>
<evidence type="ECO:0000256" key="6">
    <source>
        <dbReference type="ARBA" id="ARBA00022801"/>
    </source>
</evidence>
<evidence type="ECO:0000259" key="11">
    <source>
        <dbReference type="PROSITE" id="PS51643"/>
    </source>
</evidence>
<evidence type="ECO:0000256" key="5">
    <source>
        <dbReference type="ARBA" id="ARBA00022741"/>
    </source>
</evidence>
<dbReference type="Proteomes" id="UP000185628">
    <property type="component" value="Unassembled WGS sequence"/>
</dbReference>
<evidence type="ECO:0000313" key="13">
    <source>
        <dbReference type="Proteomes" id="UP000185628"/>
    </source>
</evidence>
<evidence type="ECO:0000256" key="9">
    <source>
        <dbReference type="ARBA" id="ARBA00023118"/>
    </source>
</evidence>
<evidence type="ECO:0000256" key="3">
    <source>
        <dbReference type="ARBA" id="ARBA00022722"/>
    </source>
</evidence>
<evidence type="ECO:0000256" key="4">
    <source>
        <dbReference type="ARBA" id="ARBA00022723"/>
    </source>
</evidence>
<dbReference type="PROSITE" id="PS51643">
    <property type="entry name" value="HD_CAS3"/>
    <property type="match status" value="1"/>
</dbReference>
<dbReference type="InterPro" id="IPR038257">
    <property type="entry name" value="CRISPR-assoc_Cas3_HD_sf"/>
</dbReference>
<keyword evidence="4" id="KW-0479">Metal-binding</keyword>
<dbReference type="GO" id="GO:0003724">
    <property type="term" value="F:RNA helicase activity"/>
    <property type="evidence" value="ECO:0007669"/>
    <property type="project" value="TreeGrafter"/>
</dbReference>
<reference evidence="13" key="1">
    <citation type="submission" date="2016-12" db="EMBL/GenBank/DDBJ databases">
        <authorList>
            <person name="Meng X."/>
        </authorList>
    </citation>
    <scope>NUCLEOTIDE SEQUENCE [LARGE SCALE GENOMIC DNA]</scope>
    <source>
        <strain evidence="13">DSM 19116</strain>
    </source>
</reference>
<comment type="similarity">
    <text evidence="2">In the central section; belongs to the CRISPR-associated helicase Cas3 family.</text>
</comment>
<dbReference type="Gene3D" id="1.10.3210.30">
    <property type="match status" value="1"/>
</dbReference>
<dbReference type="PANTHER" id="PTHR47963">
    <property type="entry name" value="DEAD-BOX ATP-DEPENDENT RNA HELICASE 47, MITOCHONDRIAL"/>
    <property type="match status" value="1"/>
</dbReference>